<evidence type="ECO:0000313" key="3">
    <source>
        <dbReference type="Proteomes" id="UP001560019"/>
    </source>
</evidence>
<dbReference type="Pfam" id="PF00685">
    <property type="entry name" value="Sulfotransfer_1"/>
    <property type="match status" value="1"/>
</dbReference>
<proteinExistence type="predicted"/>
<feature type="domain" description="Sulfotransferase" evidence="1">
    <location>
        <begin position="112"/>
        <end position="214"/>
    </location>
</feature>
<dbReference type="InterPro" id="IPR027417">
    <property type="entry name" value="P-loop_NTPase"/>
</dbReference>
<dbReference type="SUPFAM" id="SSF52540">
    <property type="entry name" value="P-loop containing nucleoside triphosphate hydrolases"/>
    <property type="match status" value="1"/>
</dbReference>
<dbReference type="Proteomes" id="UP001560019">
    <property type="component" value="Unassembled WGS sequence"/>
</dbReference>
<evidence type="ECO:0000259" key="1">
    <source>
        <dbReference type="Pfam" id="PF00685"/>
    </source>
</evidence>
<dbReference type="EMBL" id="JBEHHI010000002">
    <property type="protein sequence ID" value="MEX5728677.1"/>
    <property type="molecule type" value="Genomic_DNA"/>
</dbReference>
<dbReference type="InterPro" id="IPR000863">
    <property type="entry name" value="Sulfotransferase_dom"/>
</dbReference>
<evidence type="ECO:0000313" key="2">
    <source>
        <dbReference type="EMBL" id="MEX5728677.1"/>
    </source>
</evidence>
<comment type="caution">
    <text evidence="2">The sequence shown here is derived from an EMBL/GenBank/DDBJ whole genome shotgun (WGS) entry which is preliminary data.</text>
</comment>
<accession>A0ABV3XTM1</accession>
<protein>
    <recommendedName>
        <fullName evidence="1">Sulfotransferase domain-containing protein</fullName>
    </recommendedName>
</protein>
<dbReference type="RefSeq" id="WP_125406814.1">
    <property type="nucleotide sequence ID" value="NZ_JBEHHI010000002.1"/>
</dbReference>
<gene>
    <name evidence="2" type="ORF">Ga0609869_002030</name>
</gene>
<dbReference type="Gene3D" id="3.40.50.300">
    <property type="entry name" value="P-loop containing nucleotide triphosphate hydrolases"/>
    <property type="match status" value="1"/>
</dbReference>
<reference evidence="2 3" key="1">
    <citation type="submission" date="2024-06" db="EMBL/GenBank/DDBJ databases">
        <title>Genome of Rhodovulum iodosum, a marine photoferrotroph.</title>
        <authorList>
            <person name="Bianchini G."/>
            <person name="Nikeleit V."/>
            <person name="Kappler A."/>
            <person name="Bryce C."/>
            <person name="Sanchez-Baracaldo P."/>
        </authorList>
    </citation>
    <scope>NUCLEOTIDE SEQUENCE [LARGE SCALE GENOMIC DNA]</scope>
    <source>
        <strain evidence="2 3">UT/N1</strain>
    </source>
</reference>
<keyword evidence="3" id="KW-1185">Reference proteome</keyword>
<sequence>MARLILHIGTHKTATTTLQRTFKRNRALLAERGVIYPEIGASAGHHALVTHWFDMPQFAGLDRPIDAAWRTISERYAGTDATVVLSSEEFSRGDRDRRVDFTELRALVSDFEDVKVLCLLREQAAFLQSIFLQMAKSHRQVGMYWREFYDKTMKTRLASGLFLNYNQLYDHILTGFAPEEIIFLSYDAACRAPGGVIGKILEMTGAPLTADDLDHGPPANVSPEPLSFWAARMIAGGHQIRPELLDAVGQAIRRQFGEDCRTTIFNASELRAVINHFDAANRRFVERVAEVQPEFVLPPSRLTEDHVDRGQLTAGFWMTVARMVYAESMQSERESG</sequence>
<organism evidence="2 3">
    <name type="scientific">Rhodovulum iodosum</name>
    <dbReference type="NCBI Taxonomy" id="68291"/>
    <lineage>
        <taxon>Bacteria</taxon>
        <taxon>Pseudomonadati</taxon>
        <taxon>Pseudomonadota</taxon>
        <taxon>Alphaproteobacteria</taxon>
        <taxon>Rhodobacterales</taxon>
        <taxon>Paracoccaceae</taxon>
        <taxon>Rhodovulum</taxon>
    </lineage>
</organism>
<name>A0ABV3XTM1_9RHOB</name>